<dbReference type="InterPro" id="IPR012951">
    <property type="entry name" value="BBE"/>
</dbReference>
<dbReference type="PROSITE" id="PS51387">
    <property type="entry name" value="FAD_PCMH"/>
    <property type="match status" value="1"/>
</dbReference>
<evidence type="ECO:0000256" key="5">
    <source>
        <dbReference type="ARBA" id="ARBA00023002"/>
    </source>
</evidence>
<keyword evidence="6" id="KW-0812">Transmembrane</keyword>
<dbReference type="AlphaFoldDB" id="A0AAD9FQ69"/>
<dbReference type="Pfam" id="PF01565">
    <property type="entry name" value="FAD_binding_4"/>
    <property type="match status" value="1"/>
</dbReference>
<sequence length="485" mass="53657">MRPAGQSPRRGTLRRTLLRRLLPWRGHLLGQTRTTLVVDMHAFDKLAYDPVSGIAIVGSGVLLGTMNEFLESHGRMLPTGSCPTVGVGGQVLAGGFGLSSRSAGLFLDNLVEMDVVLADGTAHTLSEEHMADLYWGMRGAGASLAIAHTFRLRTHPAPPEVIYYELTLLPRSLDASSASIDRATRFYEAFEAFGGSALATAELGMFAWHVTPEQGPGRAQWGTKVEVLGQYMGDRAGFDSVMRGFERTLRDMGESNYHLGFRRLSFLESMHQVGGNWTRLVDRGPLNINEHVNFYAKSLLTKRPIAGDDMHAHLSHLLNLSPVVNPGKDIEWFVLSPYLGGQHSAVTKPSPNTTAFAHRDLRVVWELYAKSLDEQAESPVNLVPFVKRMARDLGDPEAVYPAYVDGEIAEGDYARLIWGENYRRLQGVKAKYDPANLFRYPQSVKPPSSHTASFAALLVLCALVLFLLRRHASNRRKGKPRLRVD</sequence>
<dbReference type="PANTHER" id="PTHR42973:SF39">
    <property type="entry name" value="FAD-BINDING PCMH-TYPE DOMAIN-CONTAINING PROTEIN"/>
    <property type="match status" value="1"/>
</dbReference>
<evidence type="ECO:0000259" key="7">
    <source>
        <dbReference type="PROSITE" id="PS51387"/>
    </source>
</evidence>
<evidence type="ECO:0000313" key="9">
    <source>
        <dbReference type="Proteomes" id="UP001182556"/>
    </source>
</evidence>
<dbReference type="SUPFAM" id="SSF56176">
    <property type="entry name" value="FAD-binding/transporter-associated domain-like"/>
    <property type="match status" value="1"/>
</dbReference>
<keyword evidence="6" id="KW-0472">Membrane</keyword>
<dbReference type="Pfam" id="PF08031">
    <property type="entry name" value="BBE"/>
    <property type="match status" value="1"/>
</dbReference>
<feature type="transmembrane region" description="Helical" evidence="6">
    <location>
        <begin position="451"/>
        <end position="468"/>
    </location>
</feature>
<dbReference type="Proteomes" id="UP001182556">
    <property type="component" value="Unassembled WGS sequence"/>
</dbReference>
<keyword evidence="6" id="KW-1133">Transmembrane helix</keyword>
<keyword evidence="4" id="KW-0274">FAD</keyword>
<evidence type="ECO:0000256" key="3">
    <source>
        <dbReference type="ARBA" id="ARBA00022630"/>
    </source>
</evidence>
<comment type="similarity">
    <text evidence="2">Belongs to the oxygen-dependent FAD-linked oxidoreductase family.</text>
</comment>
<dbReference type="PANTHER" id="PTHR42973">
    <property type="entry name" value="BINDING OXIDOREDUCTASE, PUTATIVE (AFU_ORTHOLOGUE AFUA_1G17690)-RELATED"/>
    <property type="match status" value="1"/>
</dbReference>
<comment type="caution">
    <text evidence="8">The sequence shown here is derived from an EMBL/GenBank/DDBJ whole genome shotgun (WGS) entry which is preliminary data.</text>
</comment>
<evidence type="ECO:0000313" key="8">
    <source>
        <dbReference type="EMBL" id="KAK1921822.1"/>
    </source>
</evidence>
<dbReference type="EMBL" id="JAODAN010000010">
    <property type="protein sequence ID" value="KAK1921822.1"/>
    <property type="molecule type" value="Genomic_DNA"/>
</dbReference>
<dbReference type="InterPro" id="IPR006094">
    <property type="entry name" value="Oxid_FAD_bind_N"/>
</dbReference>
<proteinExistence type="inferred from homology"/>
<evidence type="ECO:0000256" key="4">
    <source>
        <dbReference type="ARBA" id="ARBA00022827"/>
    </source>
</evidence>
<gene>
    <name evidence="8" type="ORF">DB88DRAFT_499320</name>
</gene>
<dbReference type="Gene3D" id="3.40.462.20">
    <property type="match status" value="1"/>
</dbReference>
<dbReference type="InterPro" id="IPR036318">
    <property type="entry name" value="FAD-bd_PCMH-like_sf"/>
</dbReference>
<dbReference type="GO" id="GO:0016491">
    <property type="term" value="F:oxidoreductase activity"/>
    <property type="evidence" value="ECO:0007669"/>
    <property type="project" value="UniProtKB-KW"/>
</dbReference>
<evidence type="ECO:0000256" key="6">
    <source>
        <dbReference type="SAM" id="Phobius"/>
    </source>
</evidence>
<accession>A0AAD9FQ69</accession>
<protein>
    <recommendedName>
        <fullName evidence="7">FAD-binding PCMH-type domain-containing protein</fullName>
    </recommendedName>
</protein>
<feature type="domain" description="FAD-binding PCMH-type" evidence="7">
    <location>
        <begin position="1"/>
        <end position="157"/>
    </location>
</feature>
<organism evidence="8 9">
    <name type="scientific">Papiliotrema laurentii</name>
    <name type="common">Cryptococcus laurentii</name>
    <dbReference type="NCBI Taxonomy" id="5418"/>
    <lineage>
        <taxon>Eukaryota</taxon>
        <taxon>Fungi</taxon>
        <taxon>Dikarya</taxon>
        <taxon>Basidiomycota</taxon>
        <taxon>Agaricomycotina</taxon>
        <taxon>Tremellomycetes</taxon>
        <taxon>Tremellales</taxon>
        <taxon>Rhynchogastremaceae</taxon>
        <taxon>Papiliotrema</taxon>
    </lineage>
</organism>
<reference evidence="8" key="1">
    <citation type="submission" date="2023-02" db="EMBL/GenBank/DDBJ databases">
        <title>Identification and recombinant expression of a fungal hydrolase from Papiliotrema laurentii that hydrolyzes apple cutin and clears colloidal polyester polyurethane.</title>
        <authorList>
            <consortium name="DOE Joint Genome Institute"/>
            <person name="Roman V.A."/>
            <person name="Bojanowski C."/>
            <person name="Crable B.R."/>
            <person name="Wagner D.N."/>
            <person name="Hung C.S."/>
            <person name="Nadeau L.J."/>
            <person name="Schratz L."/>
            <person name="Haridas S."/>
            <person name="Pangilinan J."/>
            <person name="Lipzen A."/>
            <person name="Na H."/>
            <person name="Yan M."/>
            <person name="Ng V."/>
            <person name="Grigoriev I.V."/>
            <person name="Spatafora J.W."/>
            <person name="Barlow D."/>
            <person name="Biffinger J."/>
            <person name="Kelley-Loughnane N."/>
            <person name="Varaljay V.A."/>
            <person name="Crookes-Goodson W.J."/>
        </authorList>
    </citation>
    <scope>NUCLEOTIDE SEQUENCE</scope>
    <source>
        <strain evidence="8">5307AH</strain>
    </source>
</reference>
<dbReference type="InterPro" id="IPR016166">
    <property type="entry name" value="FAD-bd_PCMH"/>
</dbReference>
<dbReference type="InterPro" id="IPR016169">
    <property type="entry name" value="FAD-bd_PCMH_sub2"/>
</dbReference>
<comment type="cofactor">
    <cofactor evidence="1">
        <name>FAD</name>
        <dbReference type="ChEBI" id="CHEBI:57692"/>
    </cofactor>
</comment>
<dbReference type="Gene3D" id="3.30.465.10">
    <property type="match status" value="1"/>
</dbReference>
<keyword evidence="3" id="KW-0285">Flavoprotein</keyword>
<evidence type="ECO:0000256" key="1">
    <source>
        <dbReference type="ARBA" id="ARBA00001974"/>
    </source>
</evidence>
<name>A0AAD9FQ69_PAPLA</name>
<dbReference type="GO" id="GO:0071949">
    <property type="term" value="F:FAD binding"/>
    <property type="evidence" value="ECO:0007669"/>
    <property type="project" value="InterPro"/>
</dbReference>
<keyword evidence="5" id="KW-0560">Oxidoreductase</keyword>
<evidence type="ECO:0000256" key="2">
    <source>
        <dbReference type="ARBA" id="ARBA00005466"/>
    </source>
</evidence>
<dbReference type="InterPro" id="IPR050416">
    <property type="entry name" value="FAD-linked_Oxidoreductase"/>
</dbReference>
<keyword evidence="9" id="KW-1185">Reference proteome</keyword>